<dbReference type="GO" id="GO:0016114">
    <property type="term" value="P:terpenoid biosynthetic process"/>
    <property type="evidence" value="ECO:0007669"/>
    <property type="project" value="InterPro"/>
</dbReference>
<dbReference type="EMBL" id="ADMG01000004">
    <property type="protein sequence ID" value="EKB32318.1"/>
    <property type="molecule type" value="Genomic_DNA"/>
</dbReference>
<keyword evidence="11 14" id="KW-0414">Isoprene biosynthesis</keyword>
<dbReference type="GO" id="GO:0046872">
    <property type="term" value="F:metal ion binding"/>
    <property type="evidence" value="ECO:0007669"/>
    <property type="project" value="UniProtKB-KW"/>
</dbReference>
<feature type="site" description="Transition state stabilizer" evidence="14">
    <location>
        <position position="367"/>
    </location>
</feature>
<evidence type="ECO:0000256" key="14">
    <source>
        <dbReference type="HAMAP-Rule" id="MF_01520"/>
    </source>
</evidence>
<dbReference type="InterPro" id="IPR018294">
    <property type="entry name" value="ISPD_synthase_CS"/>
</dbReference>
<dbReference type="FunFam" id="3.30.1330.50:FF:000001">
    <property type="entry name" value="2-C-methyl-D-erythritol 2,4-cyclodiphosphate synthase"/>
    <property type="match status" value="1"/>
</dbReference>
<dbReference type="SUPFAM" id="SSF53448">
    <property type="entry name" value="Nucleotide-diphospho-sugar transferases"/>
    <property type="match status" value="1"/>
</dbReference>
<dbReference type="FunFam" id="3.90.550.10:FF:000003">
    <property type="entry name" value="2-C-methyl-D-erythritol 4-phosphate cytidylyltransferase"/>
    <property type="match status" value="1"/>
</dbReference>
<dbReference type="HAMAP" id="MF_00107">
    <property type="entry name" value="IspF"/>
    <property type="match status" value="1"/>
</dbReference>
<feature type="binding site" evidence="14">
    <location>
        <position position="244"/>
    </location>
    <ligand>
        <name>a divalent metal cation</name>
        <dbReference type="ChEBI" id="CHEBI:60240"/>
    </ligand>
</feature>
<keyword evidence="12 14" id="KW-0456">Lyase</keyword>
<keyword evidence="13 14" id="KW-0511">Multifunctional enzyme</keyword>
<comment type="pathway">
    <text evidence="4 14">Isoprenoid biosynthesis; isopentenyl diphosphate biosynthesis via DXP pathway; isopentenyl diphosphate from 1-deoxy-D-xylulose 5-phosphate: step 4/6.</text>
</comment>
<comment type="caution">
    <text evidence="16">The sequence shown here is derived from an EMBL/GenBank/DDBJ whole genome shotgun (WGS) entry which is preliminary data.</text>
</comment>
<feature type="domain" description="2-C-methyl-D-erythritol 2,4-cyclodiphosphate synthase" evidence="15">
    <location>
        <begin position="235"/>
        <end position="388"/>
    </location>
</feature>
<keyword evidence="17" id="KW-1185">Reference proteome</keyword>
<evidence type="ECO:0000256" key="1">
    <source>
        <dbReference type="ARBA" id="ARBA00000200"/>
    </source>
</evidence>
<feature type="binding site" evidence="14">
    <location>
        <position position="276"/>
    </location>
    <ligand>
        <name>a divalent metal cation</name>
        <dbReference type="ChEBI" id="CHEBI:60240"/>
    </ligand>
</feature>
<dbReference type="CDD" id="cd00554">
    <property type="entry name" value="MECDP_synthase"/>
    <property type="match status" value="1"/>
</dbReference>
<comment type="cofactor">
    <cofactor evidence="3 14">
        <name>a divalent metal cation</name>
        <dbReference type="ChEBI" id="CHEBI:60240"/>
    </cofactor>
</comment>
<dbReference type="InterPro" id="IPR026596">
    <property type="entry name" value="IspD/F"/>
</dbReference>
<dbReference type="eggNOG" id="COG0245">
    <property type="taxonomic scope" value="Bacteria"/>
</dbReference>
<feature type="site" description="Positions MEP for the nucleophilic attack" evidence="14">
    <location>
        <position position="213"/>
    </location>
</feature>
<sequence>MSEATKVVGLVCAAGVGSRMGLGSPKQYMKFGSEAMLVHTVRALRAVERMGEIVVVVSPTDPYIDDVARHFPENVRVLRCGGRERAESVVNGLLNAGFDRDAWVLVHDAARPCLKPSEAARLIDEVLADGGVSGGILAVPVADTIKRADKSRMILETVPRSDLWRAATPQMFRVHDLVEALSGDLAGITDEASAMERLGRPVRIVPGRTTNIKVTEPADGVLASLILGDGAVVPFRVGQGYDSHRLVEGRPLILGGVQIPFELGLDGHSDADVLLHAVTDAVLGAAALGDIGQHFPPSDPKWKGADSRVLLRAVVALARQKGWTVVNCDATIVAERPKIGPHMPAIRASLAETLGVSEEVVNVKAKTNERMDAVGRMEGMMAQAVVLMSRMA</sequence>
<dbReference type="HAMAP" id="MF_01520">
    <property type="entry name" value="IspDF"/>
    <property type="match status" value="1"/>
</dbReference>
<feature type="binding site" evidence="14">
    <location>
        <position position="242"/>
    </location>
    <ligand>
        <name>a divalent metal cation</name>
        <dbReference type="ChEBI" id="CHEBI:60240"/>
    </ligand>
</feature>
<dbReference type="GO" id="GO:0019288">
    <property type="term" value="P:isopentenyl diphosphate biosynthetic process, methylerythritol 4-phosphate pathway"/>
    <property type="evidence" value="ECO:0007669"/>
    <property type="project" value="UniProtKB-UniRule"/>
</dbReference>
<feature type="site" description="Transition state stabilizer" evidence="14">
    <location>
        <position position="268"/>
    </location>
</feature>
<dbReference type="InterPro" id="IPR036571">
    <property type="entry name" value="MECDP_synthase_sf"/>
</dbReference>
<dbReference type="Pfam" id="PF02542">
    <property type="entry name" value="YgbB"/>
    <property type="match status" value="1"/>
</dbReference>
<keyword evidence="10 14" id="KW-0479">Metal-binding</keyword>
<dbReference type="HAMAP" id="MF_00108">
    <property type="entry name" value="IspD"/>
    <property type="match status" value="1"/>
</dbReference>
<dbReference type="InterPro" id="IPR029044">
    <property type="entry name" value="Nucleotide-diphossugar_trans"/>
</dbReference>
<evidence type="ECO:0000256" key="9">
    <source>
        <dbReference type="ARBA" id="ARBA00022695"/>
    </source>
</evidence>
<evidence type="ECO:0000256" key="4">
    <source>
        <dbReference type="ARBA" id="ARBA00004709"/>
    </source>
</evidence>
<dbReference type="HOGENOM" id="CLU_042800_2_5_4"/>
<dbReference type="InterPro" id="IPR001228">
    <property type="entry name" value="IspD"/>
</dbReference>
<comment type="similarity">
    <text evidence="6">Belongs to the IspF family.</text>
</comment>
<dbReference type="PROSITE" id="PS01350">
    <property type="entry name" value="ISPF"/>
    <property type="match status" value="1"/>
</dbReference>
<dbReference type="STRING" id="742823.HMPREF9465_00086"/>
<feature type="binding site" evidence="14">
    <location>
        <begin position="268"/>
        <end position="269"/>
    </location>
    <ligand>
        <name>4-CDP-2-C-methyl-D-erythritol 2-phosphate</name>
        <dbReference type="ChEBI" id="CHEBI:57919"/>
    </ligand>
</feature>
<dbReference type="Gene3D" id="3.30.1330.50">
    <property type="entry name" value="2-C-methyl-D-erythritol 2,4-cyclodiphosphate synthase"/>
    <property type="match status" value="1"/>
</dbReference>
<comment type="similarity">
    <text evidence="14">In the N-terminal section; belongs to the IspD/TarI cytidylyltransferase family. IspD subfamily.</text>
</comment>
<comment type="similarity">
    <text evidence="7">Belongs to the IspD/TarI cytidylyltransferase family. IspD subfamily.</text>
</comment>
<comment type="function">
    <text evidence="14">Bifunctional enzyme that catalyzes the formation of 4-diphosphocytidyl-2-C-methyl-D-erythritol from CTP and 2-C-methyl-D-erythritol 4-phosphate (MEP) (IspD), and catalyzes the conversion of 4-diphosphocytidyl-2-C-methyl-D-erythritol 2-phosphate (CDP-ME2P) to 2-C-methyl-D-erythritol 2,4-cyclodiphosphate (ME-CPP) with a corresponding release of cytidine 5-monophosphate (CMP) (IspF).</text>
</comment>
<dbReference type="Proteomes" id="UP000005835">
    <property type="component" value="Unassembled WGS sequence"/>
</dbReference>
<dbReference type="InterPro" id="IPR034683">
    <property type="entry name" value="IspD/TarI"/>
</dbReference>
<feature type="region of interest" description="2-C-methyl-D-erythritol 2,4-cyclodiphosphate synthase" evidence="14">
    <location>
        <begin position="236"/>
        <end position="392"/>
    </location>
</feature>
<dbReference type="EC" id="2.7.7.60" evidence="14"/>
<dbReference type="PANTHER" id="PTHR43181:SF1">
    <property type="entry name" value="2-C-METHYL-D-ERYTHRITOL 2,4-CYCLODIPHOSPHATE SYNTHASE, CHLOROPLASTIC"/>
    <property type="match status" value="1"/>
</dbReference>
<name>K1K0G2_9BURK</name>
<keyword evidence="8 14" id="KW-0808">Transferase</keyword>
<organism evidence="16 17">
    <name type="scientific">Sutterella wadsworthensis 2_1_59BFAA</name>
    <dbReference type="NCBI Taxonomy" id="742823"/>
    <lineage>
        <taxon>Bacteria</taxon>
        <taxon>Pseudomonadati</taxon>
        <taxon>Pseudomonadota</taxon>
        <taxon>Betaproteobacteria</taxon>
        <taxon>Burkholderiales</taxon>
        <taxon>Sutterellaceae</taxon>
        <taxon>Sutterella</taxon>
    </lineage>
</organism>
<evidence type="ECO:0000256" key="6">
    <source>
        <dbReference type="ARBA" id="ARBA00008480"/>
    </source>
</evidence>
<feature type="site" description="Transition state stabilizer" evidence="14">
    <location>
        <position position="19"/>
    </location>
</feature>
<dbReference type="InterPro" id="IPR020555">
    <property type="entry name" value="MECDP_synthase_CS"/>
</dbReference>
<dbReference type="PATRIC" id="fig|742823.3.peg.89"/>
<dbReference type="GO" id="GO:0008685">
    <property type="term" value="F:2-C-methyl-D-erythritol 2,4-cyclodiphosphate synthase activity"/>
    <property type="evidence" value="ECO:0007669"/>
    <property type="project" value="UniProtKB-UniRule"/>
</dbReference>
<comment type="catalytic activity">
    <reaction evidence="1 14">
        <text>4-CDP-2-C-methyl-D-erythritol 2-phosphate = 2-C-methyl-D-erythritol 2,4-cyclic diphosphate + CMP</text>
        <dbReference type="Rhea" id="RHEA:23864"/>
        <dbReference type="ChEBI" id="CHEBI:57919"/>
        <dbReference type="ChEBI" id="CHEBI:58483"/>
        <dbReference type="ChEBI" id="CHEBI:60377"/>
        <dbReference type="EC" id="4.6.1.12"/>
    </reaction>
</comment>
<dbReference type="InterPro" id="IPR003526">
    <property type="entry name" value="MECDP_synthase"/>
</dbReference>
<dbReference type="OrthoDB" id="9806837at2"/>
<evidence type="ECO:0000256" key="11">
    <source>
        <dbReference type="ARBA" id="ARBA00023229"/>
    </source>
</evidence>
<dbReference type="AlphaFoldDB" id="K1K0G2"/>
<evidence type="ECO:0000256" key="10">
    <source>
        <dbReference type="ARBA" id="ARBA00022723"/>
    </source>
</evidence>
<feature type="site" description="Transition state stabilizer" evidence="14">
    <location>
        <position position="26"/>
    </location>
</feature>
<dbReference type="RefSeq" id="WP_005433039.1">
    <property type="nucleotide sequence ID" value="NZ_JH815513.1"/>
</dbReference>
<evidence type="ECO:0000259" key="15">
    <source>
        <dbReference type="Pfam" id="PF02542"/>
    </source>
</evidence>
<dbReference type="Gene3D" id="3.90.550.10">
    <property type="entry name" value="Spore Coat Polysaccharide Biosynthesis Protein SpsA, Chain A"/>
    <property type="match status" value="1"/>
</dbReference>
<evidence type="ECO:0000256" key="2">
    <source>
        <dbReference type="ARBA" id="ARBA00001282"/>
    </source>
</evidence>
<protein>
    <recommendedName>
        <fullName evidence="14">Bifunctional enzyme IspD/IspF</fullName>
    </recommendedName>
    <domain>
        <recommendedName>
            <fullName evidence="14">2-C-methyl-D-erythritol 4-phosphate cytidylyltransferase</fullName>
            <ecNumber evidence="14">2.7.7.60</ecNumber>
        </recommendedName>
        <alternativeName>
            <fullName evidence="14">4-diphosphocytidyl-2C-methyl-D-erythritol synthase</fullName>
        </alternativeName>
        <alternativeName>
            <fullName evidence="14">MEP cytidylyltransferase</fullName>
            <shortName evidence="14">MCT</shortName>
        </alternativeName>
    </domain>
    <domain>
        <recommendedName>
            <fullName evidence="14">2-C-methyl-D-erythritol 2,4-cyclodiphosphate synthase</fullName>
            <shortName evidence="14">MECDP-synthase</shortName>
            <shortName evidence="14">MECPP-synthase</shortName>
            <shortName evidence="14">MECPS</shortName>
            <ecNumber evidence="14">4.6.1.12</ecNumber>
        </recommendedName>
    </domain>
</protein>
<feature type="binding site" evidence="14">
    <location>
        <position position="376"/>
    </location>
    <ligand>
        <name>4-CDP-2-C-methyl-D-erythritol 2-phosphate</name>
        <dbReference type="ChEBI" id="CHEBI:57919"/>
    </ligand>
</feature>
<feature type="binding site" evidence="14">
    <location>
        <begin position="290"/>
        <end position="292"/>
    </location>
    <ligand>
        <name>4-CDP-2-C-methyl-D-erythritol 2-phosphate</name>
        <dbReference type="ChEBI" id="CHEBI:57919"/>
    </ligand>
</feature>
<evidence type="ECO:0000256" key="12">
    <source>
        <dbReference type="ARBA" id="ARBA00023239"/>
    </source>
</evidence>
<feature type="region of interest" description="2-C-methyl-D-erythritol 4-phosphate cytidylyltransferase" evidence="14">
    <location>
        <begin position="1"/>
        <end position="236"/>
    </location>
</feature>
<evidence type="ECO:0000256" key="3">
    <source>
        <dbReference type="ARBA" id="ARBA00001968"/>
    </source>
</evidence>
<gene>
    <name evidence="14" type="primary">ispDF</name>
    <name evidence="16" type="ORF">HMPREF9465_00086</name>
</gene>
<keyword evidence="9 14" id="KW-0548">Nucleotidyltransferase</keyword>
<dbReference type="GO" id="GO:0050518">
    <property type="term" value="F:2-C-methyl-D-erythritol 4-phosphate cytidylyltransferase activity"/>
    <property type="evidence" value="ECO:0007669"/>
    <property type="project" value="UniProtKB-UniRule"/>
</dbReference>
<evidence type="ECO:0000256" key="7">
    <source>
        <dbReference type="ARBA" id="ARBA00009789"/>
    </source>
</evidence>
<dbReference type="PANTHER" id="PTHR43181">
    <property type="entry name" value="2-C-METHYL-D-ERYTHRITOL 2,4-CYCLODIPHOSPHATE SYNTHASE, CHLOROPLASTIC"/>
    <property type="match status" value="1"/>
</dbReference>
<evidence type="ECO:0000313" key="17">
    <source>
        <dbReference type="Proteomes" id="UP000005835"/>
    </source>
</evidence>
<comment type="caution">
    <text evidence="14">Lacks conserved residue(s) required for the propagation of feature annotation.</text>
</comment>
<dbReference type="eggNOG" id="COG1211">
    <property type="taxonomic scope" value="Bacteria"/>
</dbReference>
<comment type="similarity">
    <text evidence="14">In the C-terminal section; belongs to the IspF family.</text>
</comment>
<comment type="pathway">
    <text evidence="5 14">Isoprenoid biosynthesis; isopentenyl diphosphate biosynthesis via DXP pathway; isopentenyl diphosphate from 1-deoxy-D-xylulose 5-phosphate: step 2/6.</text>
</comment>
<dbReference type="Pfam" id="PF01128">
    <property type="entry name" value="IspD"/>
    <property type="match status" value="1"/>
</dbReference>
<dbReference type="UniPathway" id="UPA00056">
    <property type="reaction ID" value="UER00093"/>
</dbReference>
<evidence type="ECO:0000256" key="5">
    <source>
        <dbReference type="ARBA" id="ARBA00004787"/>
    </source>
</evidence>
<dbReference type="SUPFAM" id="SSF69765">
    <property type="entry name" value="IpsF-like"/>
    <property type="match status" value="1"/>
</dbReference>
<dbReference type="PROSITE" id="PS01295">
    <property type="entry name" value="ISPD"/>
    <property type="match status" value="1"/>
</dbReference>
<dbReference type="CDD" id="cd02516">
    <property type="entry name" value="CDP-ME_synthetase"/>
    <property type="match status" value="1"/>
</dbReference>
<evidence type="ECO:0000313" key="16">
    <source>
        <dbReference type="EMBL" id="EKB32318.1"/>
    </source>
</evidence>
<dbReference type="NCBIfam" id="TIGR00453">
    <property type="entry name" value="ispD"/>
    <property type="match status" value="1"/>
</dbReference>
<proteinExistence type="inferred from homology"/>
<dbReference type="EC" id="4.6.1.12" evidence="14"/>
<evidence type="ECO:0000256" key="8">
    <source>
        <dbReference type="ARBA" id="ARBA00022679"/>
    </source>
</evidence>
<comment type="catalytic activity">
    <reaction evidence="2 14">
        <text>2-C-methyl-D-erythritol 4-phosphate + CTP + H(+) = 4-CDP-2-C-methyl-D-erythritol + diphosphate</text>
        <dbReference type="Rhea" id="RHEA:13429"/>
        <dbReference type="ChEBI" id="CHEBI:15378"/>
        <dbReference type="ChEBI" id="CHEBI:33019"/>
        <dbReference type="ChEBI" id="CHEBI:37563"/>
        <dbReference type="ChEBI" id="CHEBI:57823"/>
        <dbReference type="ChEBI" id="CHEBI:58262"/>
        <dbReference type="EC" id="2.7.7.60"/>
    </reaction>
</comment>
<accession>K1K0G2</accession>
<feature type="site" description="Positions MEP for the nucleophilic attack" evidence="14">
    <location>
        <position position="160"/>
    </location>
</feature>
<feature type="binding site" evidence="14">
    <location>
        <begin position="242"/>
        <end position="244"/>
    </location>
    <ligand>
        <name>4-CDP-2-C-methyl-D-erythritol 2-phosphate</name>
        <dbReference type="ChEBI" id="CHEBI:57919"/>
    </ligand>
</feature>
<evidence type="ECO:0000256" key="13">
    <source>
        <dbReference type="ARBA" id="ARBA00023268"/>
    </source>
</evidence>
<reference evidence="16 17" key="1">
    <citation type="submission" date="2012-05" db="EMBL/GenBank/DDBJ databases">
        <title>The Genome Sequence of Sutterella wadsworthensis 2_1_59BFAA.</title>
        <authorList>
            <consortium name="The Broad Institute Genome Sequencing Platform"/>
            <person name="Earl A."/>
            <person name="Ward D."/>
            <person name="Feldgarden M."/>
            <person name="Gevers D."/>
            <person name="Daigneault M."/>
            <person name="Strauss J."/>
            <person name="Allen-Vercoe E."/>
            <person name="Walker B."/>
            <person name="Young S.K."/>
            <person name="Zeng Q."/>
            <person name="Gargeya S."/>
            <person name="Fitzgerald M."/>
            <person name="Haas B."/>
            <person name="Abouelleil A."/>
            <person name="Alvarado L."/>
            <person name="Arachchi H.M."/>
            <person name="Berlin A.M."/>
            <person name="Chapman S.B."/>
            <person name="Goldberg J."/>
            <person name="Griggs A."/>
            <person name="Gujja S."/>
            <person name="Hansen M."/>
            <person name="Howarth C."/>
            <person name="Imamovic A."/>
            <person name="Larimer J."/>
            <person name="McCowen C."/>
            <person name="Montmayeur A."/>
            <person name="Murphy C."/>
            <person name="Neiman D."/>
            <person name="Pearson M."/>
            <person name="Priest M."/>
            <person name="Roberts A."/>
            <person name="Saif S."/>
            <person name="Shea T."/>
            <person name="Sisk P."/>
            <person name="Sykes S."/>
            <person name="Wortman J."/>
            <person name="Nusbaum C."/>
            <person name="Birren B."/>
        </authorList>
    </citation>
    <scope>NUCLEOTIDE SEQUENCE [LARGE SCALE GENOMIC DNA]</scope>
    <source>
        <strain evidence="16 17">2_1_59BFAA</strain>
    </source>
</reference>
<dbReference type="NCBIfam" id="TIGR00151">
    <property type="entry name" value="ispF"/>
    <property type="match status" value="1"/>
</dbReference>